<dbReference type="Proteomes" id="UP000015106">
    <property type="component" value="Chromosome 3"/>
</dbReference>
<evidence type="ECO:0000313" key="2">
    <source>
        <dbReference type="Proteomes" id="UP000015106"/>
    </source>
</evidence>
<keyword evidence="2" id="KW-1185">Reference proteome</keyword>
<accession>A0A8R7TZ33</accession>
<evidence type="ECO:0000313" key="1">
    <source>
        <dbReference type="EnsemblPlants" id="TuG1812G0300004399.01.T01"/>
    </source>
</evidence>
<reference evidence="2" key="1">
    <citation type="journal article" date="2013" name="Nature">
        <title>Draft genome of the wheat A-genome progenitor Triticum urartu.</title>
        <authorList>
            <person name="Ling H.Q."/>
            <person name="Zhao S."/>
            <person name="Liu D."/>
            <person name="Wang J."/>
            <person name="Sun H."/>
            <person name="Zhang C."/>
            <person name="Fan H."/>
            <person name="Li D."/>
            <person name="Dong L."/>
            <person name="Tao Y."/>
            <person name="Gao C."/>
            <person name="Wu H."/>
            <person name="Li Y."/>
            <person name="Cui Y."/>
            <person name="Guo X."/>
            <person name="Zheng S."/>
            <person name="Wang B."/>
            <person name="Yu K."/>
            <person name="Liang Q."/>
            <person name="Yang W."/>
            <person name="Lou X."/>
            <person name="Chen J."/>
            <person name="Feng M."/>
            <person name="Jian J."/>
            <person name="Zhang X."/>
            <person name="Luo G."/>
            <person name="Jiang Y."/>
            <person name="Liu J."/>
            <person name="Wang Z."/>
            <person name="Sha Y."/>
            <person name="Zhang B."/>
            <person name="Wu H."/>
            <person name="Tang D."/>
            <person name="Shen Q."/>
            <person name="Xue P."/>
            <person name="Zou S."/>
            <person name="Wang X."/>
            <person name="Liu X."/>
            <person name="Wang F."/>
            <person name="Yang Y."/>
            <person name="An X."/>
            <person name="Dong Z."/>
            <person name="Zhang K."/>
            <person name="Zhang X."/>
            <person name="Luo M.C."/>
            <person name="Dvorak J."/>
            <person name="Tong Y."/>
            <person name="Wang J."/>
            <person name="Yang H."/>
            <person name="Li Z."/>
            <person name="Wang D."/>
            <person name="Zhang A."/>
            <person name="Wang J."/>
        </authorList>
    </citation>
    <scope>NUCLEOTIDE SEQUENCE</scope>
    <source>
        <strain evidence="2">cv. G1812</strain>
    </source>
</reference>
<protein>
    <submittedName>
        <fullName evidence="1">Uncharacterized protein</fullName>
    </submittedName>
</protein>
<dbReference type="Gramene" id="TuG1812G0300004399.01.T01">
    <property type="protein sequence ID" value="TuG1812G0300004399.01.T01"/>
    <property type="gene ID" value="TuG1812G0300004399.01"/>
</dbReference>
<name>A0A8R7TZ33_TRIUA</name>
<sequence length="120" mass="13642">MVFRWFSDKRNHMPSKFYLSVQSPKGSICRHVSCRTRRSPHAGGFMEEENMHGRGQRGFCIASSSTIFKEFVNQLDLFVNDFNGDEVRAGAAFPLLSPAHSWLCMLYLISAQISCTFLTV</sequence>
<reference evidence="1" key="2">
    <citation type="submission" date="2018-03" db="EMBL/GenBank/DDBJ databases">
        <title>The Triticum urartu genome reveals the dynamic nature of wheat genome evolution.</title>
        <authorList>
            <person name="Ling H."/>
            <person name="Ma B."/>
            <person name="Shi X."/>
            <person name="Liu H."/>
            <person name="Dong L."/>
            <person name="Sun H."/>
            <person name="Cao Y."/>
            <person name="Gao Q."/>
            <person name="Zheng S."/>
            <person name="Li Y."/>
            <person name="Yu Y."/>
            <person name="Du H."/>
            <person name="Qi M."/>
            <person name="Li Y."/>
            <person name="Yu H."/>
            <person name="Cui Y."/>
            <person name="Wang N."/>
            <person name="Chen C."/>
            <person name="Wu H."/>
            <person name="Zhao Y."/>
            <person name="Zhang J."/>
            <person name="Li Y."/>
            <person name="Zhou W."/>
            <person name="Zhang B."/>
            <person name="Hu W."/>
            <person name="Eijk M."/>
            <person name="Tang J."/>
            <person name="Witsenboer H."/>
            <person name="Zhao S."/>
            <person name="Li Z."/>
            <person name="Zhang A."/>
            <person name="Wang D."/>
            <person name="Liang C."/>
        </authorList>
    </citation>
    <scope>NUCLEOTIDE SEQUENCE [LARGE SCALE GENOMIC DNA]</scope>
    <source>
        <strain evidence="1">cv. G1812</strain>
    </source>
</reference>
<organism evidence="1 2">
    <name type="scientific">Triticum urartu</name>
    <name type="common">Red wild einkorn</name>
    <name type="synonym">Crithodium urartu</name>
    <dbReference type="NCBI Taxonomy" id="4572"/>
    <lineage>
        <taxon>Eukaryota</taxon>
        <taxon>Viridiplantae</taxon>
        <taxon>Streptophyta</taxon>
        <taxon>Embryophyta</taxon>
        <taxon>Tracheophyta</taxon>
        <taxon>Spermatophyta</taxon>
        <taxon>Magnoliopsida</taxon>
        <taxon>Liliopsida</taxon>
        <taxon>Poales</taxon>
        <taxon>Poaceae</taxon>
        <taxon>BOP clade</taxon>
        <taxon>Pooideae</taxon>
        <taxon>Triticodae</taxon>
        <taxon>Triticeae</taxon>
        <taxon>Triticinae</taxon>
        <taxon>Triticum</taxon>
    </lineage>
</organism>
<proteinExistence type="predicted"/>
<dbReference type="AlphaFoldDB" id="A0A8R7TZ33"/>
<reference evidence="1" key="3">
    <citation type="submission" date="2022-06" db="UniProtKB">
        <authorList>
            <consortium name="EnsemblPlants"/>
        </authorList>
    </citation>
    <scope>IDENTIFICATION</scope>
</reference>
<dbReference type="EnsemblPlants" id="TuG1812G0300004399.01.T01">
    <property type="protein sequence ID" value="TuG1812G0300004399.01.T01"/>
    <property type="gene ID" value="TuG1812G0300004399.01"/>
</dbReference>